<dbReference type="GO" id="GO:0005737">
    <property type="term" value="C:cytoplasm"/>
    <property type="evidence" value="ECO:0007669"/>
    <property type="project" value="UniProtKB-SubCell"/>
</dbReference>
<dbReference type="InterPro" id="IPR045168">
    <property type="entry name" value="YTH_prot"/>
</dbReference>
<organism evidence="7 8">
    <name type="scientific">Cinnamomum micranthum f. kanehirae</name>
    <dbReference type="NCBI Taxonomy" id="337451"/>
    <lineage>
        <taxon>Eukaryota</taxon>
        <taxon>Viridiplantae</taxon>
        <taxon>Streptophyta</taxon>
        <taxon>Embryophyta</taxon>
        <taxon>Tracheophyta</taxon>
        <taxon>Spermatophyta</taxon>
        <taxon>Magnoliopsida</taxon>
        <taxon>Magnoliidae</taxon>
        <taxon>Laurales</taxon>
        <taxon>Lauraceae</taxon>
        <taxon>Cinnamomum</taxon>
    </lineage>
</organism>
<evidence type="ECO:0000256" key="5">
    <source>
        <dbReference type="SAM" id="MobiDB-lite"/>
    </source>
</evidence>
<evidence type="ECO:0000313" key="8">
    <source>
        <dbReference type="Proteomes" id="UP000283530"/>
    </source>
</evidence>
<dbReference type="AlphaFoldDB" id="A0A443Q308"/>
<dbReference type="Proteomes" id="UP000283530">
    <property type="component" value="Unassembled WGS sequence"/>
</dbReference>
<dbReference type="GO" id="GO:0003729">
    <property type="term" value="F:mRNA binding"/>
    <property type="evidence" value="ECO:0007669"/>
    <property type="project" value="UniProtKB-UniRule"/>
</dbReference>
<feature type="compositionally biased region" description="Basic and acidic residues" evidence="5">
    <location>
        <begin position="554"/>
        <end position="575"/>
    </location>
</feature>
<dbReference type="Pfam" id="PF04146">
    <property type="entry name" value="YTH"/>
    <property type="match status" value="1"/>
</dbReference>
<dbReference type="STRING" id="337451.A0A443Q308"/>
<comment type="caution">
    <text evidence="7">The sequence shown here is derived from an EMBL/GenBank/DDBJ whole genome shotgun (WGS) entry which is preliminary data.</text>
</comment>
<dbReference type="Gene3D" id="3.10.590.10">
    <property type="entry name" value="ph1033 like domains"/>
    <property type="match status" value="1"/>
</dbReference>
<evidence type="ECO:0000259" key="6">
    <source>
        <dbReference type="PROSITE" id="PS50882"/>
    </source>
</evidence>
<dbReference type="GO" id="GO:0061157">
    <property type="term" value="P:mRNA destabilization"/>
    <property type="evidence" value="ECO:0007669"/>
    <property type="project" value="TreeGrafter"/>
</dbReference>
<gene>
    <name evidence="7" type="ORF">CKAN_02684600</name>
</gene>
<keyword evidence="2" id="KW-0963">Cytoplasm</keyword>
<proteinExistence type="inferred from homology"/>
<dbReference type="FunFam" id="3.10.590.10:FF:000001">
    <property type="entry name" value="YTH domain family 1, isoform CRA_a"/>
    <property type="match status" value="1"/>
</dbReference>
<comment type="similarity">
    <text evidence="4">Belongs to the YTHDF family.</text>
</comment>
<keyword evidence="8" id="KW-1185">Reference proteome</keyword>
<evidence type="ECO:0000256" key="4">
    <source>
        <dbReference type="RuleBase" id="RU369095"/>
    </source>
</evidence>
<feature type="domain" description="YTH" evidence="6">
    <location>
        <begin position="389"/>
        <end position="530"/>
    </location>
</feature>
<dbReference type="PROSITE" id="PS50882">
    <property type="entry name" value="YTH"/>
    <property type="match status" value="1"/>
</dbReference>
<dbReference type="GO" id="GO:1990247">
    <property type="term" value="F:N6-methyladenosine-containing RNA reader activity"/>
    <property type="evidence" value="ECO:0007669"/>
    <property type="project" value="UniProtKB-UniRule"/>
</dbReference>
<evidence type="ECO:0000256" key="3">
    <source>
        <dbReference type="ARBA" id="ARBA00022884"/>
    </source>
</evidence>
<dbReference type="OrthoDB" id="306690at2759"/>
<sequence length="614" mass="67722">MAPKNQLEKPLAVMMENLKVDPSSEVVDSSLVASKDGTPSDATSCISSSGDATSTAKESDVDQESFVAEQGIYYPASNYYGYYYQGYDSSGGGWEDQPYYYGWDGLDTQYPVVQLDNGSLAYYMPGFQPGYNPCGPYPQGAMIGLDGQPYFPGPMIPQPVSSPGFFPSPIPYGTEVAPAFPWDASPLFHEGVHGNGHGVGPLFPTPKPNSSVPSHILAPSKPSPPSKSSTPAETKGPSPVLDVFPDTGVQKQSLKPMTKVLQHGSGFQATTVLPKGYFPIPKFPALPNQGKSVMLFPKNSINIKAHGQGWTGVEKMKARGKGNEISEFDLLNEQNRGPRTNSTKSTWVSVVDPVGSPGAGGNDSSNNLANVIRRDQYNLPDFPTKYDHALFYVIKSYSEDDIHKSIKYGVWASTPNGNKRLDCAYKDAEERMSEKGSRCPVFLFFSVNASGQFCGVAEMTGQMDFNKNMDFWQQDKWNGFFPVKWHIIKDVPNPQLRHIILENNDNKPVTNSRDTQEVKFPQGIEMLNIFKNYSAKTSILDDFGFYDSRQKAMQDKRVRSLEPHLEPSQQKRDESPQATKTSDPKTPIASLQSMELTDSKNPDELLQVSSEVRE</sequence>
<feature type="compositionally biased region" description="Polar residues" evidence="5">
    <location>
        <begin position="40"/>
        <end position="56"/>
    </location>
</feature>
<feature type="region of interest" description="Disordered" evidence="5">
    <location>
        <begin position="554"/>
        <end position="614"/>
    </location>
</feature>
<feature type="region of interest" description="Disordered" evidence="5">
    <location>
        <begin position="30"/>
        <end position="61"/>
    </location>
</feature>
<feature type="region of interest" description="Disordered" evidence="5">
    <location>
        <begin position="198"/>
        <end position="244"/>
    </location>
</feature>
<dbReference type="PANTHER" id="PTHR12357">
    <property type="entry name" value="YTH YT521-B HOMOLOGY DOMAIN-CONTAINING"/>
    <property type="match status" value="1"/>
</dbReference>
<name>A0A443Q308_9MAGN</name>
<dbReference type="InterPro" id="IPR007275">
    <property type="entry name" value="YTH_domain"/>
</dbReference>
<dbReference type="CDD" id="cd21134">
    <property type="entry name" value="YTH"/>
    <property type="match status" value="1"/>
</dbReference>
<comment type="subcellular location">
    <subcellularLocation>
        <location evidence="1">Cytoplasm</location>
    </subcellularLocation>
</comment>
<dbReference type="EMBL" id="QPKB01000013">
    <property type="protein sequence ID" value="RWR97414.1"/>
    <property type="molecule type" value="Genomic_DNA"/>
</dbReference>
<evidence type="ECO:0000256" key="2">
    <source>
        <dbReference type="ARBA" id="ARBA00022490"/>
    </source>
</evidence>
<keyword evidence="3 4" id="KW-0694">RNA-binding</keyword>
<evidence type="ECO:0000313" key="7">
    <source>
        <dbReference type="EMBL" id="RWR97414.1"/>
    </source>
</evidence>
<dbReference type="PANTHER" id="PTHR12357:SF127">
    <property type="entry name" value="YTH DOMAIN-CONTAINING FAMILY PROTEIN"/>
    <property type="match status" value="1"/>
</dbReference>
<reference evidence="7 8" key="1">
    <citation type="journal article" date="2019" name="Nat. Plants">
        <title>Stout camphor tree genome fills gaps in understanding of flowering plant genome evolution.</title>
        <authorList>
            <person name="Chaw S.M."/>
            <person name="Liu Y.C."/>
            <person name="Wu Y.W."/>
            <person name="Wang H.Y."/>
            <person name="Lin C.I."/>
            <person name="Wu C.S."/>
            <person name="Ke H.M."/>
            <person name="Chang L.Y."/>
            <person name="Hsu C.Y."/>
            <person name="Yang H.T."/>
            <person name="Sudianto E."/>
            <person name="Hsu M.H."/>
            <person name="Wu K.P."/>
            <person name="Wang L.N."/>
            <person name="Leebens-Mack J.H."/>
            <person name="Tsai I.J."/>
        </authorList>
    </citation>
    <scope>NUCLEOTIDE SEQUENCE [LARGE SCALE GENOMIC DNA]</scope>
    <source>
        <strain evidence="8">cv. Chaw 1501</strain>
        <tissue evidence="7">Young leaves</tissue>
    </source>
</reference>
<comment type="function">
    <text evidence="4">Specifically recognizes and binds N6-methyladenosine (m6A)-containing RNAs, and regulates mRNA stability. M6A is a modification present at internal sites of mRNAs and some non-coding RNAs and plays a role in mRNA stability and processing.</text>
</comment>
<protein>
    <recommendedName>
        <fullName evidence="4">YTH domain-containing family protein</fullName>
    </recommendedName>
</protein>
<evidence type="ECO:0000256" key="1">
    <source>
        <dbReference type="ARBA" id="ARBA00004496"/>
    </source>
</evidence>
<accession>A0A443Q308</accession>